<evidence type="ECO:0000256" key="1">
    <source>
        <dbReference type="SAM" id="MobiDB-lite"/>
    </source>
</evidence>
<dbReference type="Proteomes" id="UP001318860">
    <property type="component" value="Unassembled WGS sequence"/>
</dbReference>
<feature type="region of interest" description="Disordered" evidence="1">
    <location>
        <begin position="36"/>
        <end position="97"/>
    </location>
</feature>
<evidence type="ECO:0000313" key="2">
    <source>
        <dbReference type="EMBL" id="KAK6126086.1"/>
    </source>
</evidence>
<reference evidence="2 3" key="1">
    <citation type="journal article" date="2021" name="Comput. Struct. Biotechnol. J.">
        <title>De novo genome assembly of the potent medicinal plant Rehmannia glutinosa using nanopore technology.</title>
        <authorList>
            <person name="Ma L."/>
            <person name="Dong C."/>
            <person name="Song C."/>
            <person name="Wang X."/>
            <person name="Zheng X."/>
            <person name="Niu Y."/>
            <person name="Chen S."/>
            <person name="Feng W."/>
        </authorList>
    </citation>
    <scope>NUCLEOTIDE SEQUENCE [LARGE SCALE GENOMIC DNA]</scope>
    <source>
        <strain evidence="2">DH-2019</strain>
    </source>
</reference>
<name>A0ABR0UVT1_REHGL</name>
<accession>A0ABR0UVT1</accession>
<proteinExistence type="predicted"/>
<sequence length="137" mass="15429">MPKISLLEEEKEGIIKFPQNASQPNSEIAPEFKEITDHQKGEENVEVTVSSRESEKSVSEGDDGFKTPPSQKIPAITQCPPAPTKTSPRFSKLKRQASPACRRRLQFDAMTEVESILLLTSRDFVEEQKIKKSRSEI</sequence>
<feature type="compositionally biased region" description="Basic and acidic residues" evidence="1">
    <location>
        <begin position="52"/>
        <end position="65"/>
    </location>
</feature>
<evidence type="ECO:0000313" key="3">
    <source>
        <dbReference type="Proteomes" id="UP001318860"/>
    </source>
</evidence>
<gene>
    <name evidence="2" type="ORF">DH2020_040200</name>
</gene>
<protein>
    <submittedName>
        <fullName evidence="2">Uncharacterized protein</fullName>
    </submittedName>
</protein>
<dbReference type="EMBL" id="JABTTQ020002064">
    <property type="protein sequence ID" value="KAK6126086.1"/>
    <property type="molecule type" value="Genomic_DNA"/>
</dbReference>
<organism evidence="2 3">
    <name type="scientific">Rehmannia glutinosa</name>
    <name type="common">Chinese foxglove</name>
    <dbReference type="NCBI Taxonomy" id="99300"/>
    <lineage>
        <taxon>Eukaryota</taxon>
        <taxon>Viridiplantae</taxon>
        <taxon>Streptophyta</taxon>
        <taxon>Embryophyta</taxon>
        <taxon>Tracheophyta</taxon>
        <taxon>Spermatophyta</taxon>
        <taxon>Magnoliopsida</taxon>
        <taxon>eudicotyledons</taxon>
        <taxon>Gunneridae</taxon>
        <taxon>Pentapetalae</taxon>
        <taxon>asterids</taxon>
        <taxon>lamiids</taxon>
        <taxon>Lamiales</taxon>
        <taxon>Orobanchaceae</taxon>
        <taxon>Rehmannieae</taxon>
        <taxon>Rehmannia</taxon>
    </lineage>
</organism>
<comment type="caution">
    <text evidence="2">The sequence shown here is derived from an EMBL/GenBank/DDBJ whole genome shotgun (WGS) entry which is preliminary data.</text>
</comment>
<keyword evidence="3" id="KW-1185">Reference proteome</keyword>